<dbReference type="Proteomes" id="UP000003786">
    <property type="component" value="Chromosome 2"/>
</dbReference>
<evidence type="ECO:0000313" key="2">
    <source>
        <dbReference type="Proteomes" id="UP000003786"/>
    </source>
</evidence>
<sequence length="85" mass="9761">MTGAGDNLKKLNAKIKRQPRRKWAWTVAEEIIGQLNKFNRIINRHPWLGADFAHYRSIHQTSSIGFLSLDSTRRSVYLSGIHMGV</sequence>
<accession>J4C8D0</accession>
<dbReference type="AlphaFoldDB" id="J4C8D0"/>
<dbReference type="VEuPathDB" id="PiroplasmaDB:TOT_020000828"/>
<evidence type="ECO:0000313" key="1">
    <source>
        <dbReference type="EMBL" id="BAM40573.1"/>
    </source>
</evidence>
<organism evidence="1 2">
    <name type="scientific">Theileria orientalis strain Shintoku</name>
    <dbReference type="NCBI Taxonomy" id="869250"/>
    <lineage>
        <taxon>Eukaryota</taxon>
        <taxon>Sar</taxon>
        <taxon>Alveolata</taxon>
        <taxon>Apicomplexa</taxon>
        <taxon>Aconoidasida</taxon>
        <taxon>Piroplasmida</taxon>
        <taxon>Theileriidae</taxon>
        <taxon>Theileria</taxon>
    </lineage>
</organism>
<dbReference type="GeneID" id="20714944"/>
<dbReference type="EMBL" id="AP011947">
    <property type="protein sequence ID" value="BAM40573.1"/>
    <property type="molecule type" value="Genomic_DNA"/>
</dbReference>
<name>J4C8D0_THEOR</name>
<reference evidence="1 2" key="1">
    <citation type="journal article" date="2012" name="MBio">
        <title>Comparative genome analysis of three eukaryotic parasites with differing abilities to transform leukocytes reveals key mediators of Theileria-induced leukocyte transformation.</title>
        <authorList>
            <person name="Hayashida K."/>
            <person name="Hara Y."/>
            <person name="Abe T."/>
            <person name="Yamasaki C."/>
            <person name="Toyoda A."/>
            <person name="Kosuge T."/>
            <person name="Suzuki Y."/>
            <person name="Sato Y."/>
            <person name="Kawashima S."/>
            <person name="Katayama T."/>
            <person name="Wakaguri H."/>
            <person name="Inoue N."/>
            <person name="Homma K."/>
            <person name="Tada-Umezaki M."/>
            <person name="Yagi Y."/>
            <person name="Fujii Y."/>
            <person name="Habara T."/>
            <person name="Kanehisa M."/>
            <person name="Watanabe H."/>
            <person name="Ito K."/>
            <person name="Gojobori T."/>
            <person name="Sugawara H."/>
            <person name="Imanishi T."/>
            <person name="Weir W."/>
            <person name="Gardner M."/>
            <person name="Pain A."/>
            <person name="Shiels B."/>
            <person name="Hattori M."/>
            <person name="Nene V."/>
            <person name="Sugimoto C."/>
        </authorList>
    </citation>
    <scope>NUCLEOTIDE SEQUENCE [LARGE SCALE GENOMIC DNA]</scope>
    <source>
        <strain evidence="1 2">Shintoku</strain>
    </source>
</reference>
<proteinExistence type="predicted"/>
<dbReference type="RefSeq" id="XP_009690874.1">
    <property type="nucleotide sequence ID" value="XM_009692579.1"/>
</dbReference>
<gene>
    <name evidence="1" type="ORF">TOT_020000828</name>
</gene>
<dbReference type="KEGG" id="tot:TOT_020000828"/>
<keyword evidence="2" id="KW-1185">Reference proteome</keyword>
<protein>
    <submittedName>
        <fullName evidence="1">Uncharacterized protein</fullName>
    </submittedName>
</protein>